<feature type="region of interest" description="Disordered" evidence="3">
    <location>
        <begin position="192"/>
        <end position="213"/>
    </location>
</feature>
<dbReference type="RefSeq" id="XP_006681929.1">
    <property type="nucleotide sequence ID" value="XM_006681866.1"/>
</dbReference>
<keyword evidence="8" id="KW-1185">Reference proteome</keyword>
<dbReference type="PANTHER" id="PTHR16861:SF4">
    <property type="entry name" value="SH3 DOMAIN PROTEIN (AFU_ORTHOLOGUE AFUA_1G13610)"/>
    <property type="match status" value="1"/>
</dbReference>
<evidence type="ECO:0000256" key="1">
    <source>
        <dbReference type="ARBA" id="ARBA00022443"/>
    </source>
</evidence>
<feature type="compositionally biased region" description="Polar residues" evidence="3">
    <location>
        <begin position="204"/>
        <end position="213"/>
    </location>
</feature>
<dbReference type="InterPro" id="IPR001452">
    <property type="entry name" value="SH3_domain"/>
</dbReference>
<dbReference type="InterPro" id="IPR036028">
    <property type="entry name" value="SH3-like_dom_sf"/>
</dbReference>
<keyword evidence="4" id="KW-0472">Membrane</keyword>
<evidence type="ECO:0000313" key="8">
    <source>
        <dbReference type="Proteomes" id="UP000007241"/>
    </source>
</evidence>
<dbReference type="PROSITE" id="PS50002">
    <property type="entry name" value="SH3"/>
    <property type="match status" value="1"/>
</dbReference>
<proteinExistence type="predicted"/>
<dbReference type="STRING" id="684364.F4PBI6"/>
<evidence type="ECO:0000256" key="5">
    <source>
        <dbReference type="SAM" id="SignalP"/>
    </source>
</evidence>
<dbReference type="Pfam" id="PF00018">
    <property type="entry name" value="SH3_1"/>
    <property type="match status" value="1"/>
</dbReference>
<accession>F4PBI6</accession>
<dbReference type="OrthoDB" id="5595608at2759"/>
<name>F4PBI6_BATDJ</name>
<evidence type="ECO:0000256" key="4">
    <source>
        <dbReference type="SAM" id="Phobius"/>
    </source>
</evidence>
<evidence type="ECO:0000256" key="3">
    <source>
        <dbReference type="SAM" id="MobiDB-lite"/>
    </source>
</evidence>
<evidence type="ECO:0000313" key="7">
    <source>
        <dbReference type="EMBL" id="EGF77451.1"/>
    </source>
</evidence>
<dbReference type="InParanoid" id="F4PBI6"/>
<keyword evidence="1 2" id="KW-0728">SH3 domain</keyword>
<dbReference type="PANTHER" id="PTHR16861">
    <property type="entry name" value="GLYCOPROTEIN 38"/>
    <property type="match status" value="1"/>
</dbReference>
<dbReference type="Gene3D" id="2.30.30.40">
    <property type="entry name" value="SH3 Domains"/>
    <property type="match status" value="1"/>
</dbReference>
<dbReference type="EMBL" id="GL882892">
    <property type="protein sequence ID" value="EGF77451.1"/>
    <property type="molecule type" value="Genomic_DNA"/>
</dbReference>
<keyword evidence="5" id="KW-0732">Signal</keyword>
<dbReference type="HOGENOM" id="CLU_986904_0_0_1"/>
<feature type="chain" id="PRO_5003319113" description="SH3 domain-containing protein" evidence="5">
    <location>
        <begin position="18"/>
        <end position="282"/>
    </location>
</feature>
<organism evidence="7 8">
    <name type="scientific">Batrachochytrium dendrobatidis (strain JAM81 / FGSC 10211)</name>
    <name type="common">Frog chytrid fungus</name>
    <dbReference type="NCBI Taxonomy" id="684364"/>
    <lineage>
        <taxon>Eukaryota</taxon>
        <taxon>Fungi</taxon>
        <taxon>Fungi incertae sedis</taxon>
        <taxon>Chytridiomycota</taxon>
        <taxon>Chytridiomycota incertae sedis</taxon>
        <taxon>Chytridiomycetes</taxon>
        <taxon>Rhizophydiales</taxon>
        <taxon>Rhizophydiales incertae sedis</taxon>
        <taxon>Batrachochytrium</taxon>
    </lineage>
</organism>
<keyword evidence="4" id="KW-1133">Transmembrane helix</keyword>
<dbReference type="AlphaFoldDB" id="F4PBI6"/>
<dbReference type="SUPFAM" id="SSF50044">
    <property type="entry name" value="SH3-domain"/>
    <property type="match status" value="1"/>
</dbReference>
<feature type="signal peptide" evidence="5">
    <location>
        <begin position="1"/>
        <end position="17"/>
    </location>
</feature>
<feature type="compositionally biased region" description="Low complexity" evidence="3">
    <location>
        <begin position="80"/>
        <end position="95"/>
    </location>
</feature>
<keyword evidence="4" id="KW-0812">Transmembrane</keyword>
<dbReference type="SMART" id="SM00326">
    <property type="entry name" value="SH3"/>
    <property type="match status" value="1"/>
</dbReference>
<dbReference type="GeneID" id="18239380"/>
<feature type="domain" description="SH3" evidence="6">
    <location>
        <begin position="222"/>
        <end position="282"/>
    </location>
</feature>
<dbReference type="GO" id="GO:1903338">
    <property type="term" value="P:regulation of cell wall organization or biogenesis"/>
    <property type="evidence" value="ECO:0000318"/>
    <property type="project" value="GO_Central"/>
</dbReference>
<sequence length="282" mass="29503">MKTLATVLLLLLPMSAAQNLGKPCKPTIDHFACEARNFLTCDTTASTWQVQNVCASGPCTADPTFGSYCYNNSLPGGSNAPSTTSSSSASLSPSKSTDKLASTSIPTLTSNAESNTTSGGLSSGLVIGISVGVSLLVLIIVIGIAAYVLMHRKSKNKDELQSEPALSNGARKRTSTLAGLVMVGNDKQHNSEYIAGSRDPNSLLPASNTNRTSSDANGVGAILEKAFIVTTDYEPCASDELRLRVGDSIVLDLLFNDGWAKGKNESTRQEGILPVACITQLN</sequence>
<feature type="transmembrane region" description="Helical" evidence="4">
    <location>
        <begin position="125"/>
        <end position="149"/>
    </location>
</feature>
<evidence type="ECO:0000259" key="6">
    <source>
        <dbReference type="PROSITE" id="PS50002"/>
    </source>
</evidence>
<dbReference type="Proteomes" id="UP000007241">
    <property type="component" value="Unassembled WGS sequence"/>
</dbReference>
<feature type="region of interest" description="Disordered" evidence="3">
    <location>
        <begin position="80"/>
        <end position="118"/>
    </location>
</feature>
<protein>
    <recommendedName>
        <fullName evidence="6">SH3 domain-containing protein</fullName>
    </recommendedName>
</protein>
<feature type="compositionally biased region" description="Polar residues" evidence="3">
    <location>
        <begin position="99"/>
        <end position="117"/>
    </location>
</feature>
<reference evidence="7 8" key="1">
    <citation type="submission" date="2009-12" db="EMBL/GenBank/DDBJ databases">
        <title>The draft genome of Batrachochytrium dendrobatidis.</title>
        <authorList>
            <consortium name="US DOE Joint Genome Institute (JGI-PGF)"/>
            <person name="Kuo A."/>
            <person name="Salamov A."/>
            <person name="Schmutz J."/>
            <person name="Lucas S."/>
            <person name="Pitluck S."/>
            <person name="Rosenblum E."/>
            <person name="Stajich J."/>
            <person name="Eisen M."/>
            <person name="Grigoriev I.V."/>
        </authorList>
    </citation>
    <scope>NUCLEOTIDE SEQUENCE [LARGE SCALE GENOMIC DNA]</scope>
    <source>
        <strain evidence="8">JAM81 / FGSC 10211</strain>
    </source>
</reference>
<gene>
    <name evidence="7" type="ORF">BATDEDRAFT_27653</name>
</gene>
<evidence type="ECO:0000256" key="2">
    <source>
        <dbReference type="PROSITE-ProRule" id="PRU00192"/>
    </source>
</evidence>